<dbReference type="Pfam" id="PF18029">
    <property type="entry name" value="Glyoxalase_6"/>
    <property type="match status" value="2"/>
</dbReference>
<feature type="domain" description="Glyoxalase-like" evidence="1">
    <location>
        <begin position="18"/>
        <end position="97"/>
    </location>
</feature>
<dbReference type="InterPro" id="IPR041581">
    <property type="entry name" value="Glyoxalase_6"/>
</dbReference>
<organism evidence="2 3">
    <name type="scientific">Mycolicibacterium moriokaense</name>
    <dbReference type="NCBI Taxonomy" id="39691"/>
    <lineage>
        <taxon>Bacteria</taxon>
        <taxon>Bacillati</taxon>
        <taxon>Actinomycetota</taxon>
        <taxon>Actinomycetes</taxon>
        <taxon>Mycobacteriales</taxon>
        <taxon>Mycobacteriaceae</taxon>
        <taxon>Mycolicibacterium</taxon>
    </lineage>
</organism>
<dbReference type="CDD" id="cd06587">
    <property type="entry name" value="VOC"/>
    <property type="match status" value="1"/>
</dbReference>
<evidence type="ECO:0000313" key="3">
    <source>
        <dbReference type="Proteomes" id="UP000466681"/>
    </source>
</evidence>
<evidence type="ECO:0000313" key="2">
    <source>
        <dbReference type="EMBL" id="BBX02556.1"/>
    </source>
</evidence>
<sequence>MASNDDTWVSAYLSFADSDYDAGVKLWRELTGYPLSDDGGFLRARRHDSGPSGVHLDVHVPNVGAAVGQIRRLGATIDEGDERLVGRSPGGLPFRLVGDSELSASAPSQWPGGHTSLVDQISIDIPQEHWDIESAFWATLTGWETQTIPGLAEYAFLIRPPGAPLRIILQKLGEPTGTVRAHIDWAVSDRVAETERHVTAGARVIQVNPIWTVLDGVVTYCVTDRDPATGLHYEK</sequence>
<dbReference type="Gene3D" id="3.10.180.10">
    <property type="entry name" value="2,3-Dihydroxybiphenyl 1,2-Dioxygenase, domain 1"/>
    <property type="match status" value="2"/>
</dbReference>
<dbReference type="AlphaFoldDB" id="A0AAD1HDX6"/>
<gene>
    <name evidence="2" type="ORF">MMOR_34920</name>
</gene>
<name>A0AAD1HDX6_9MYCO</name>
<dbReference type="InterPro" id="IPR029068">
    <property type="entry name" value="Glyas_Bleomycin-R_OHBP_Dase"/>
</dbReference>
<dbReference type="EMBL" id="AP022560">
    <property type="protein sequence ID" value="BBX02556.1"/>
    <property type="molecule type" value="Genomic_DNA"/>
</dbReference>
<feature type="domain" description="Glyoxalase-like" evidence="1">
    <location>
        <begin position="131"/>
        <end position="212"/>
    </location>
</feature>
<dbReference type="Proteomes" id="UP000466681">
    <property type="component" value="Chromosome"/>
</dbReference>
<dbReference type="RefSeq" id="WP_083151421.1">
    <property type="nucleotide sequence ID" value="NZ_AP022560.1"/>
</dbReference>
<reference evidence="2 3" key="1">
    <citation type="journal article" date="2019" name="Emerg. Microbes Infect.">
        <title>Comprehensive subspecies identification of 175 nontuberculous mycobacteria species based on 7547 genomic profiles.</title>
        <authorList>
            <person name="Matsumoto Y."/>
            <person name="Kinjo T."/>
            <person name="Motooka D."/>
            <person name="Nabeya D."/>
            <person name="Jung N."/>
            <person name="Uechi K."/>
            <person name="Horii T."/>
            <person name="Iida T."/>
            <person name="Fujita J."/>
            <person name="Nakamura S."/>
        </authorList>
    </citation>
    <scope>NUCLEOTIDE SEQUENCE [LARGE SCALE GENOMIC DNA]</scope>
    <source>
        <strain evidence="2 3">JCM 6375</strain>
    </source>
</reference>
<protein>
    <recommendedName>
        <fullName evidence="1">Glyoxalase-like domain-containing protein</fullName>
    </recommendedName>
</protein>
<accession>A0AAD1HDX6</accession>
<proteinExistence type="predicted"/>
<dbReference type="SUPFAM" id="SSF54593">
    <property type="entry name" value="Glyoxalase/Bleomycin resistance protein/Dihydroxybiphenyl dioxygenase"/>
    <property type="match status" value="1"/>
</dbReference>
<dbReference type="KEGG" id="mmor:MMOR_34920"/>
<evidence type="ECO:0000259" key="1">
    <source>
        <dbReference type="Pfam" id="PF18029"/>
    </source>
</evidence>
<keyword evidence="3" id="KW-1185">Reference proteome</keyword>